<evidence type="ECO:0000313" key="2">
    <source>
        <dbReference type="EMBL" id="KGJ95454.1"/>
    </source>
</evidence>
<dbReference type="EMBL" id="JQED01000003">
    <property type="protein sequence ID" value="KGJ95454.1"/>
    <property type="molecule type" value="Genomic_DNA"/>
</dbReference>
<dbReference type="PATRIC" id="fig|28229.4.peg.227"/>
<name>A0A099KXL2_COLPS</name>
<reference evidence="2 3" key="1">
    <citation type="submission" date="2014-08" db="EMBL/GenBank/DDBJ databases">
        <title>Genomic and Phenotypic Diversity of Colwellia psychrerythraea strains from Disparate Marine Basins.</title>
        <authorList>
            <person name="Techtmann S.M."/>
            <person name="Stelling S.C."/>
            <person name="Utturkar S.M."/>
            <person name="Alshibli N."/>
            <person name="Harris A."/>
            <person name="Brown S.D."/>
            <person name="Hazen T.C."/>
        </authorList>
    </citation>
    <scope>NUCLEOTIDE SEQUENCE [LARGE SCALE GENOMIC DNA]</scope>
    <source>
        <strain evidence="2 3">ND2E</strain>
    </source>
</reference>
<accession>A0A099KXL2</accession>
<dbReference type="OrthoDB" id="6222696at2"/>
<evidence type="ECO:0008006" key="4">
    <source>
        <dbReference type="Google" id="ProtNLM"/>
    </source>
</evidence>
<organism evidence="2 3">
    <name type="scientific">Colwellia psychrerythraea</name>
    <name type="common">Vibrio psychroerythus</name>
    <dbReference type="NCBI Taxonomy" id="28229"/>
    <lineage>
        <taxon>Bacteria</taxon>
        <taxon>Pseudomonadati</taxon>
        <taxon>Pseudomonadota</taxon>
        <taxon>Gammaproteobacteria</taxon>
        <taxon>Alteromonadales</taxon>
        <taxon>Colwelliaceae</taxon>
        <taxon>Colwellia</taxon>
    </lineage>
</organism>
<dbReference type="Proteomes" id="UP000029843">
    <property type="component" value="Unassembled WGS sequence"/>
</dbReference>
<evidence type="ECO:0000313" key="3">
    <source>
        <dbReference type="Proteomes" id="UP000029843"/>
    </source>
</evidence>
<sequence length="520" mass="57876">MKTLNICLACVGLSILTACQSTDKPVITKNAEVNQQTKYFVEAKISLDKLKDDINQGRKDQLAYFAPGTFEQAVEEFDNATEEYMDIGQNGTSSLNVFQTDTEQYKEAKQEITNYIALANQKLKFSYSIKETAESTLAATFSQQLLLKEIGAAKIYTKDYNKINERIDDLVEYIDEGKVSKAQEGQPELLIDMHALEVRTVRVNALGQLDSDIAYIKKKSLAKYVPISHQQLLTARSNANAIIIATPRAKEEIKTAVELAEFELAHLYHISKEVNALKKTNSKSYEQYLLDKENLLHTVSESLEIADVRNLAMTKQVEAIALQASTIKDKLTTANAAVLALRSDNSQSSAATESLRTEFKSQLVNLNEKYDALVIENSDLNKQLQSKDIELIRLQAYKEAVSHVESKHAAEKERLLQAQAKKAAEQKALALKEQAKKEALALETKAKKAAEQQALALQKQAEKEAEKQALAVSVQTAEPVNMTETKLDIVEEVAVEVTEAVFEVEAVKEVVEMPVTVKDN</sequence>
<dbReference type="PROSITE" id="PS51257">
    <property type="entry name" value="PROKAR_LIPOPROTEIN"/>
    <property type="match status" value="1"/>
</dbReference>
<proteinExistence type="predicted"/>
<gene>
    <name evidence="2" type="ORF">ND2E_1236</name>
</gene>
<protein>
    <recommendedName>
        <fullName evidence="4">Lipoprotein</fullName>
    </recommendedName>
</protein>
<feature type="coiled-coil region" evidence="1">
    <location>
        <begin position="432"/>
        <end position="468"/>
    </location>
</feature>
<keyword evidence="1" id="KW-0175">Coiled coil</keyword>
<dbReference type="RefSeq" id="WP_033092017.1">
    <property type="nucleotide sequence ID" value="NZ_JQED01000003.1"/>
</dbReference>
<dbReference type="AlphaFoldDB" id="A0A099KXL2"/>
<comment type="caution">
    <text evidence="2">The sequence shown here is derived from an EMBL/GenBank/DDBJ whole genome shotgun (WGS) entry which is preliminary data.</text>
</comment>
<evidence type="ECO:0000256" key="1">
    <source>
        <dbReference type="SAM" id="Coils"/>
    </source>
</evidence>